<dbReference type="EMBL" id="WIGN01000057">
    <property type="protein sequence ID" value="KAF6813012.1"/>
    <property type="molecule type" value="Genomic_DNA"/>
</dbReference>
<accession>A0A8H6JH54</accession>
<evidence type="ECO:0000313" key="1">
    <source>
        <dbReference type="EMBL" id="KAF6813012.1"/>
    </source>
</evidence>
<sequence>MPTMGALSRDGQPTFTMRSRGAKKWVSSALNHGQARPRHRADSRRVYGGSVPRDFLASEMQHAGWPDAELRARPEGAIRPWDEACWHFDGAATGRDAHE</sequence>
<evidence type="ECO:0000313" key="2">
    <source>
        <dbReference type="Proteomes" id="UP000652219"/>
    </source>
</evidence>
<comment type="caution">
    <text evidence="1">The sequence shown here is derived from an EMBL/GenBank/DDBJ whole genome shotgun (WGS) entry which is preliminary data.</text>
</comment>
<reference evidence="1 2" key="1">
    <citation type="journal article" date="2020" name="Phytopathology">
        <title>Genome Sequence Resources of Colletotrichum truncatum, C. plurivorum, C. musicola, and C. sojae: Four Species Pathogenic to Soybean (Glycine max).</title>
        <authorList>
            <person name="Rogerio F."/>
            <person name="Boufleur T.R."/>
            <person name="Ciampi-Guillardi M."/>
            <person name="Sukno S.A."/>
            <person name="Thon M.R."/>
            <person name="Massola Junior N.S."/>
            <person name="Baroncelli R."/>
        </authorList>
    </citation>
    <scope>NUCLEOTIDE SEQUENCE [LARGE SCALE GENOMIC DNA]</scope>
    <source>
        <strain evidence="1 2">LFN0009</strain>
    </source>
</reference>
<dbReference type="Proteomes" id="UP000652219">
    <property type="component" value="Unassembled WGS sequence"/>
</dbReference>
<protein>
    <submittedName>
        <fullName evidence="1">Uncharacterized protein</fullName>
    </submittedName>
</protein>
<organism evidence="1 2">
    <name type="scientific">Colletotrichum sojae</name>
    <dbReference type="NCBI Taxonomy" id="2175907"/>
    <lineage>
        <taxon>Eukaryota</taxon>
        <taxon>Fungi</taxon>
        <taxon>Dikarya</taxon>
        <taxon>Ascomycota</taxon>
        <taxon>Pezizomycotina</taxon>
        <taxon>Sordariomycetes</taxon>
        <taxon>Hypocreomycetidae</taxon>
        <taxon>Glomerellales</taxon>
        <taxon>Glomerellaceae</taxon>
        <taxon>Colletotrichum</taxon>
        <taxon>Colletotrichum orchidearum species complex</taxon>
    </lineage>
</organism>
<dbReference type="AlphaFoldDB" id="A0A8H6JH54"/>
<name>A0A8H6JH54_9PEZI</name>
<gene>
    <name evidence="1" type="ORF">CSOJ01_04845</name>
</gene>
<keyword evidence="2" id="KW-1185">Reference proteome</keyword>
<proteinExistence type="predicted"/>